<dbReference type="RefSeq" id="WP_006418730.1">
    <property type="nucleotide sequence ID" value="NZ_AENN01000017.1"/>
</dbReference>
<organism evidence="2 3">
    <name type="scientific">Eremococcus coleocola ACS-139-V-Col8</name>
    <dbReference type="NCBI Taxonomy" id="908337"/>
    <lineage>
        <taxon>Bacteria</taxon>
        <taxon>Bacillati</taxon>
        <taxon>Bacillota</taxon>
        <taxon>Bacilli</taxon>
        <taxon>Lactobacillales</taxon>
        <taxon>Aerococcaceae</taxon>
        <taxon>Eremococcus</taxon>
    </lineage>
</organism>
<dbReference type="EMBL" id="AENN01000017">
    <property type="protein sequence ID" value="EFR30570.1"/>
    <property type="molecule type" value="Genomic_DNA"/>
</dbReference>
<dbReference type="eggNOG" id="ENOG503316C">
    <property type="taxonomic scope" value="Bacteria"/>
</dbReference>
<gene>
    <name evidence="2" type="ORF">HMPREF9257_0552</name>
</gene>
<dbReference type="Pfam" id="PF07659">
    <property type="entry name" value="DUF1599"/>
    <property type="match status" value="1"/>
</dbReference>
<feature type="domain" description="Nucleotide modification associated" evidence="1">
    <location>
        <begin position="22"/>
        <end position="86"/>
    </location>
</feature>
<evidence type="ECO:0000313" key="3">
    <source>
        <dbReference type="Proteomes" id="UP000005990"/>
    </source>
</evidence>
<evidence type="ECO:0000259" key="1">
    <source>
        <dbReference type="Pfam" id="PF07659"/>
    </source>
</evidence>
<name>E4KQJ4_9LACT</name>
<reference evidence="2 3" key="1">
    <citation type="submission" date="2010-10" db="EMBL/GenBank/DDBJ databases">
        <authorList>
            <person name="Durkin A.S."/>
            <person name="Madupu R."/>
            <person name="Torralba M."/>
            <person name="Gillis M."/>
            <person name="Methe B."/>
            <person name="Sutton G."/>
            <person name="Nelson K.E."/>
        </authorList>
    </citation>
    <scope>NUCLEOTIDE SEQUENCE [LARGE SCALE GENOMIC DNA]</scope>
    <source>
        <strain evidence="2 3">ACS-139-V-Col8</strain>
    </source>
</reference>
<comment type="caution">
    <text evidence="2">The sequence shown here is derived from an EMBL/GenBank/DDBJ whole genome shotgun (WGS) entry which is preliminary data.</text>
</comment>
<evidence type="ECO:0000313" key="2">
    <source>
        <dbReference type="EMBL" id="EFR30570.1"/>
    </source>
</evidence>
<protein>
    <recommendedName>
        <fullName evidence="1">Nucleotide modification associated domain-containing protein</fullName>
    </recommendedName>
</protein>
<sequence>MTTPHKRFEEITTEMTDLYKRKNEDYGDSFSSSLDEFGVIAGVVRLSDKVNRIKALTKNDSQQVKDESIKDTLKDLANYAIMTLMWLEGNGGVDDLAKDEEE</sequence>
<accession>E4KQJ4</accession>
<dbReference type="STRING" id="908337.HMPREF9257_0552"/>
<dbReference type="AlphaFoldDB" id="E4KQJ4"/>
<dbReference type="InterPro" id="IPR011630">
    <property type="entry name" value="DUF1599"/>
</dbReference>
<proteinExistence type="predicted"/>
<dbReference type="OrthoDB" id="1708031at2"/>
<dbReference type="Proteomes" id="UP000005990">
    <property type="component" value="Unassembled WGS sequence"/>
</dbReference>
<keyword evidence="3" id="KW-1185">Reference proteome</keyword>